<gene>
    <name evidence="3" type="ORF">ATY39_16905</name>
</gene>
<dbReference type="InterPro" id="IPR014225">
    <property type="entry name" value="Spore_II_D_firmicutes"/>
</dbReference>
<keyword evidence="1" id="KW-0812">Transmembrane</keyword>
<sequence>MKKIHLYILISIVALFLLPTIVIKQKAKEKVPVQTHVARPLKSGQNAVKEKDGSCPITIQIVGQKETYPLEEYIVGVVAAEMPASFDLEALKAQAIASRTFALKRTSFGKSKIEPTVSAQAYASPSQRKKDWGANYQKNEKKIRKAVQATKGQVLTYKKDLITAMFFSTSNGQTESAKSYSGQVVPYLQSVTVPTSEKESPRFHTNYTFTLMQWNNAFNQQWTKSQIYNIKIARNSSGRVKYIASGTKKWTGREVREKLQLASSDFTVAWDTDTKKVKVQTTGYGHGVGMSQYGAKALAEKGASSSEILHHFYQHVKIEKLKKSSSLCLNSQAIDKNSK</sequence>
<dbReference type="InterPro" id="IPR013486">
    <property type="entry name" value="SpoIID/LytB"/>
</dbReference>
<feature type="domain" description="Sporulation stage II protein D amidase enhancer LytB N-terminal" evidence="2">
    <location>
        <begin position="66"/>
        <end position="157"/>
    </location>
</feature>
<dbReference type="InterPro" id="IPR051922">
    <property type="entry name" value="Bact_Sporulation_Assoc"/>
</dbReference>
<dbReference type="AlphaFoldDB" id="A0A143HI17"/>
<dbReference type="Proteomes" id="UP000076021">
    <property type="component" value="Chromosome"/>
</dbReference>
<dbReference type="PANTHER" id="PTHR30032">
    <property type="entry name" value="N-ACETYLMURAMOYL-L-ALANINE AMIDASE-RELATED"/>
    <property type="match status" value="1"/>
</dbReference>
<keyword evidence="4" id="KW-1185">Reference proteome</keyword>
<accession>A0A143HI17</accession>
<dbReference type="GO" id="GO:0030435">
    <property type="term" value="P:sporulation resulting in formation of a cellular spore"/>
    <property type="evidence" value="ECO:0007669"/>
    <property type="project" value="InterPro"/>
</dbReference>
<dbReference type="NCBIfam" id="TIGR02669">
    <property type="entry name" value="SpoIID_LytB"/>
    <property type="match status" value="1"/>
</dbReference>
<organism evidence="3 4">
    <name type="scientific">Rummeliibacillus stabekisii</name>
    <dbReference type="NCBI Taxonomy" id="241244"/>
    <lineage>
        <taxon>Bacteria</taxon>
        <taxon>Bacillati</taxon>
        <taxon>Bacillota</taxon>
        <taxon>Bacilli</taxon>
        <taxon>Bacillales</taxon>
        <taxon>Caryophanaceae</taxon>
        <taxon>Rummeliibacillus</taxon>
    </lineage>
</organism>
<dbReference type="GO" id="GO:0030288">
    <property type="term" value="C:outer membrane-bounded periplasmic space"/>
    <property type="evidence" value="ECO:0007669"/>
    <property type="project" value="TreeGrafter"/>
</dbReference>
<dbReference type="EMBL" id="CP014806">
    <property type="protein sequence ID" value="AMX00912.1"/>
    <property type="molecule type" value="Genomic_DNA"/>
</dbReference>
<dbReference type="RefSeq" id="WP_066791755.1">
    <property type="nucleotide sequence ID" value="NZ_CP014806.1"/>
</dbReference>
<dbReference type="InterPro" id="IPR013693">
    <property type="entry name" value="SpoIID/LytB_N"/>
</dbReference>
<dbReference type="STRING" id="241244.ATY39_16905"/>
<reference evidence="4" key="2">
    <citation type="submission" date="2016-03" db="EMBL/GenBank/DDBJ databases">
        <authorList>
            <person name="Ploux O."/>
        </authorList>
    </citation>
    <scope>NUCLEOTIDE SEQUENCE [LARGE SCALE GENOMIC DNA]</scope>
    <source>
        <strain evidence="4">PP9</strain>
    </source>
</reference>
<evidence type="ECO:0000313" key="4">
    <source>
        <dbReference type="Proteomes" id="UP000076021"/>
    </source>
</evidence>
<dbReference type="Pfam" id="PF08486">
    <property type="entry name" value="SpoIID"/>
    <property type="match status" value="1"/>
</dbReference>
<evidence type="ECO:0000313" key="3">
    <source>
        <dbReference type="EMBL" id="AMX00912.1"/>
    </source>
</evidence>
<evidence type="ECO:0000256" key="1">
    <source>
        <dbReference type="SAM" id="Phobius"/>
    </source>
</evidence>
<name>A0A143HI17_9BACL</name>
<proteinExistence type="predicted"/>
<keyword evidence="1" id="KW-1133">Transmembrane helix</keyword>
<reference evidence="3 4" key="1">
    <citation type="journal article" date="2016" name="Genome Announc.">
        <title>Whole-Genome Sequence of Rummeliibacillus stabekisii Strain PP9 Isolated from Antarctic Soil.</title>
        <authorList>
            <person name="da Mota F.F."/>
            <person name="Vollu R.E."/>
            <person name="Jurelevicius D."/>
            <person name="Seldin L."/>
        </authorList>
    </citation>
    <scope>NUCLEOTIDE SEQUENCE [LARGE SCALE GENOMIC DNA]</scope>
    <source>
        <strain evidence="3 4">PP9</strain>
    </source>
</reference>
<dbReference type="PANTHER" id="PTHR30032:SF4">
    <property type="entry name" value="AMIDASE ENHANCER"/>
    <property type="match status" value="1"/>
</dbReference>
<evidence type="ECO:0000259" key="2">
    <source>
        <dbReference type="Pfam" id="PF08486"/>
    </source>
</evidence>
<keyword evidence="1" id="KW-0472">Membrane</keyword>
<feature type="transmembrane region" description="Helical" evidence="1">
    <location>
        <begin position="6"/>
        <end position="23"/>
    </location>
</feature>
<dbReference type="NCBIfam" id="TIGR02870">
    <property type="entry name" value="spore_II_D"/>
    <property type="match status" value="1"/>
</dbReference>
<dbReference type="OrthoDB" id="9794671at2"/>
<protein>
    <recommendedName>
        <fullName evidence="2">Sporulation stage II protein D amidase enhancer LytB N-terminal domain-containing protein</fullName>
    </recommendedName>
</protein>
<dbReference type="KEGG" id="rst:ATY39_16905"/>